<organism evidence="1 2">
    <name type="scientific">Helianthus annuus</name>
    <name type="common">Common sunflower</name>
    <dbReference type="NCBI Taxonomy" id="4232"/>
    <lineage>
        <taxon>Eukaryota</taxon>
        <taxon>Viridiplantae</taxon>
        <taxon>Streptophyta</taxon>
        <taxon>Embryophyta</taxon>
        <taxon>Tracheophyta</taxon>
        <taxon>Spermatophyta</taxon>
        <taxon>Magnoliopsida</taxon>
        <taxon>eudicotyledons</taxon>
        <taxon>Gunneridae</taxon>
        <taxon>Pentapetalae</taxon>
        <taxon>asterids</taxon>
        <taxon>campanulids</taxon>
        <taxon>Asterales</taxon>
        <taxon>Asteraceae</taxon>
        <taxon>Asteroideae</taxon>
        <taxon>Heliantheae alliance</taxon>
        <taxon>Heliantheae</taxon>
        <taxon>Helianthus</taxon>
    </lineage>
</organism>
<sequence length="45" mass="5092">MIITRFHVQNDIVFVGCPSVPISEGRSEPLKGIQIFKISLSYQKD</sequence>
<dbReference type="Gramene" id="mRNA:HanXRQr2_Chr12g0538661">
    <property type="protein sequence ID" value="mRNA:HanXRQr2_Chr12g0538661"/>
    <property type="gene ID" value="HanXRQr2_Chr12g0538661"/>
</dbReference>
<evidence type="ECO:0000313" key="1">
    <source>
        <dbReference type="EMBL" id="KAF5777686.1"/>
    </source>
</evidence>
<dbReference type="AlphaFoldDB" id="A0A9K3HG42"/>
<accession>A0A9K3HG42</accession>
<protein>
    <submittedName>
        <fullName evidence="1">Uncharacterized protein</fullName>
    </submittedName>
</protein>
<evidence type="ECO:0000313" key="2">
    <source>
        <dbReference type="Proteomes" id="UP000215914"/>
    </source>
</evidence>
<name>A0A9K3HG42_HELAN</name>
<reference evidence="1" key="1">
    <citation type="journal article" date="2017" name="Nature">
        <title>The sunflower genome provides insights into oil metabolism, flowering and Asterid evolution.</title>
        <authorList>
            <person name="Badouin H."/>
            <person name="Gouzy J."/>
            <person name="Grassa C.J."/>
            <person name="Murat F."/>
            <person name="Staton S.E."/>
            <person name="Cottret L."/>
            <person name="Lelandais-Briere C."/>
            <person name="Owens G.L."/>
            <person name="Carrere S."/>
            <person name="Mayjonade B."/>
            <person name="Legrand L."/>
            <person name="Gill N."/>
            <person name="Kane N.C."/>
            <person name="Bowers J.E."/>
            <person name="Hubner S."/>
            <person name="Bellec A."/>
            <person name="Berard A."/>
            <person name="Berges H."/>
            <person name="Blanchet N."/>
            <person name="Boniface M.C."/>
            <person name="Brunel D."/>
            <person name="Catrice O."/>
            <person name="Chaidir N."/>
            <person name="Claudel C."/>
            <person name="Donnadieu C."/>
            <person name="Faraut T."/>
            <person name="Fievet G."/>
            <person name="Helmstetter N."/>
            <person name="King M."/>
            <person name="Knapp S.J."/>
            <person name="Lai Z."/>
            <person name="Le Paslier M.C."/>
            <person name="Lippi Y."/>
            <person name="Lorenzon L."/>
            <person name="Mandel J.R."/>
            <person name="Marage G."/>
            <person name="Marchand G."/>
            <person name="Marquand E."/>
            <person name="Bret-Mestries E."/>
            <person name="Morien E."/>
            <person name="Nambeesan S."/>
            <person name="Nguyen T."/>
            <person name="Pegot-Espagnet P."/>
            <person name="Pouilly N."/>
            <person name="Raftis F."/>
            <person name="Sallet E."/>
            <person name="Schiex T."/>
            <person name="Thomas J."/>
            <person name="Vandecasteele C."/>
            <person name="Vares D."/>
            <person name="Vear F."/>
            <person name="Vautrin S."/>
            <person name="Crespi M."/>
            <person name="Mangin B."/>
            <person name="Burke J.M."/>
            <person name="Salse J."/>
            <person name="Munos S."/>
            <person name="Vincourt P."/>
            <person name="Rieseberg L.H."/>
            <person name="Langlade N.B."/>
        </authorList>
    </citation>
    <scope>NUCLEOTIDE SEQUENCE</scope>
    <source>
        <tissue evidence="1">Leaves</tissue>
    </source>
</reference>
<dbReference type="Proteomes" id="UP000215914">
    <property type="component" value="Unassembled WGS sequence"/>
</dbReference>
<gene>
    <name evidence="1" type="ORF">HanXRQr2_Chr12g0538661</name>
</gene>
<comment type="caution">
    <text evidence="1">The sequence shown here is derived from an EMBL/GenBank/DDBJ whole genome shotgun (WGS) entry which is preliminary data.</text>
</comment>
<proteinExistence type="predicted"/>
<reference evidence="1" key="2">
    <citation type="submission" date="2020-06" db="EMBL/GenBank/DDBJ databases">
        <title>Helianthus annuus Genome sequencing and assembly Release 2.</title>
        <authorList>
            <person name="Gouzy J."/>
            <person name="Langlade N."/>
            <person name="Munos S."/>
        </authorList>
    </citation>
    <scope>NUCLEOTIDE SEQUENCE</scope>
    <source>
        <tissue evidence="1">Leaves</tissue>
    </source>
</reference>
<dbReference type="EMBL" id="MNCJ02000327">
    <property type="protein sequence ID" value="KAF5777686.1"/>
    <property type="molecule type" value="Genomic_DNA"/>
</dbReference>
<keyword evidence="2" id="KW-1185">Reference proteome</keyword>